<dbReference type="Gene3D" id="3.40.50.10610">
    <property type="entry name" value="ABC-type transport auxiliary lipoprotein component"/>
    <property type="match status" value="1"/>
</dbReference>
<accession>A0A828Z125</accession>
<dbReference type="AlphaFoldDB" id="A0A828Z125"/>
<comment type="caution">
    <text evidence="1">The sequence shown here is derived from an EMBL/GenBank/DDBJ whole genome shotgun (WGS) entry which is preliminary data.</text>
</comment>
<reference evidence="1 2" key="1">
    <citation type="submission" date="2012-10" db="EMBL/GenBank/DDBJ databases">
        <authorList>
            <person name="Harkins D.M."/>
            <person name="Durkin A.S."/>
            <person name="Brinkac L.M."/>
            <person name="Haft D.H."/>
            <person name="Selengut J.D."/>
            <person name="Sanka R."/>
            <person name="DePew J."/>
            <person name="Purushe J."/>
            <person name="Whelen A.C."/>
            <person name="Vinetz J.M."/>
            <person name="Sutton G.G."/>
            <person name="Nierman W.C."/>
            <person name="Fouts D.E."/>
        </authorList>
    </citation>
    <scope>NUCLEOTIDE SEQUENCE [LARGE SCALE GENOMIC DNA]</scope>
    <source>
        <strain evidence="1 2">2006001853</strain>
    </source>
</reference>
<gene>
    <name evidence="1" type="ORF">LEP1GSC036_3289</name>
</gene>
<dbReference type="Proteomes" id="UP000001338">
    <property type="component" value="Unassembled WGS sequence"/>
</dbReference>
<keyword evidence="1" id="KW-0449">Lipoprotein</keyword>
<dbReference type="RefSeq" id="WP_004499472.1">
    <property type="nucleotide sequence ID" value="NZ_AFLV02000038.1"/>
</dbReference>
<organism evidence="1 2">
    <name type="scientific">Leptospira weilii str. 2006001853</name>
    <dbReference type="NCBI Taxonomy" id="1001589"/>
    <lineage>
        <taxon>Bacteria</taxon>
        <taxon>Pseudomonadati</taxon>
        <taxon>Spirochaetota</taxon>
        <taxon>Spirochaetia</taxon>
        <taxon>Leptospirales</taxon>
        <taxon>Leptospiraceae</taxon>
        <taxon>Leptospira</taxon>
    </lineage>
</organism>
<evidence type="ECO:0000313" key="1">
    <source>
        <dbReference type="EMBL" id="EKR64632.1"/>
    </source>
</evidence>
<name>A0A828Z125_9LEPT</name>
<dbReference type="EMBL" id="AFLV02000038">
    <property type="protein sequence ID" value="EKR64632.1"/>
    <property type="molecule type" value="Genomic_DNA"/>
</dbReference>
<protein>
    <submittedName>
        <fullName evidence="1">Putative lipoprotein</fullName>
    </submittedName>
</protein>
<dbReference type="PROSITE" id="PS51257">
    <property type="entry name" value="PROKAR_LIPOPROTEIN"/>
    <property type="match status" value="1"/>
</dbReference>
<sequence>MKNTKGIFTLTIALMFGLAGCISVQVFKGNQLKMKQVKSISVIPTVQDPKLQREITTTSQSKHTVNTGGISAVGIGRDFAYALSITGPSASSEYKNSRTVKGDFIDPEIVAKNAATLEIADTLGSTFIDNGYKLVERNQLISVLNQKKPKLSGSTVEENAIELGKLAGIDAVLMIEVTKLAQKNIFTTDMSTGERVSKTQYELKYQIKLVSTQDGSIVMTGISPPTGSSTFSDSLEEYAQRMAHAVARELDGTLKAWKEGSVN</sequence>
<proteinExistence type="predicted"/>
<evidence type="ECO:0000313" key="2">
    <source>
        <dbReference type="Proteomes" id="UP000001338"/>
    </source>
</evidence>